<accession>A0ABD1DDB3</accession>
<evidence type="ECO:0000259" key="3">
    <source>
        <dbReference type="PROSITE" id="PS50086"/>
    </source>
</evidence>
<feature type="compositionally biased region" description="Basic and acidic residues" evidence="2">
    <location>
        <begin position="695"/>
        <end position="721"/>
    </location>
</feature>
<keyword evidence="5" id="KW-1185">Reference proteome</keyword>
<reference evidence="4 5" key="1">
    <citation type="submission" date="2024-05" db="EMBL/GenBank/DDBJ databases">
        <title>Culex pipiens pipiens assembly and annotation.</title>
        <authorList>
            <person name="Alout H."/>
            <person name="Durand T."/>
        </authorList>
    </citation>
    <scope>NUCLEOTIDE SEQUENCE [LARGE SCALE GENOMIC DNA]</scope>
    <source>
        <strain evidence="4">HA-2024</strain>
        <tissue evidence="4">Whole body</tissue>
    </source>
</reference>
<dbReference type="SMART" id="SM00164">
    <property type="entry name" value="TBC"/>
    <property type="match status" value="1"/>
</dbReference>
<dbReference type="Gene3D" id="1.10.472.80">
    <property type="entry name" value="Ypt/Rab-GAP domain of gyp1p, domain 3"/>
    <property type="match status" value="1"/>
</dbReference>
<name>A0ABD1DDB3_CULPP</name>
<evidence type="ECO:0000313" key="5">
    <source>
        <dbReference type="Proteomes" id="UP001562425"/>
    </source>
</evidence>
<dbReference type="PANTHER" id="PTHR22957:SF337">
    <property type="entry name" value="TBC1 DOMAIN FAMILY MEMBER 5"/>
    <property type="match status" value="1"/>
</dbReference>
<dbReference type="EMBL" id="JBEHCU010006201">
    <property type="protein sequence ID" value="KAL1397641.1"/>
    <property type="molecule type" value="Genomic_DNA"/>
</dbReference>
<dbReference type="GO" id="GO:0005737">
    <property type="term" value="C:cytoplasm"/>
    <property type="evidence" value="ECO:0007669"/>
    <property type="project" value="UniProtKB-ARBA"/>
</dbReference>
<dbReference type="Gene3D" id="1.10.8.270">
    <property type="entry name" value="putative rabgap domain of human tbc1 domain family member 14 like domains"/>
    <property type="match status" value="1"/>
</dbReference>
<proteinExistence type="predicted"/>
<dbReference type="Pfam" id="PF00566">
    <property type="entry name" value="RabGAP-TBC"/>
    <property type="match status" value="2"/>
</dbReference>
<evidence type="ECO:0000256" key="2">
    <source>
        <dbReference type="SAM" id="MobiDB-lite"/>
    </source>
</evidence>
<organism evidence="4 5">
    <name type="scientific">Culex pipiens pipiens</name>
    <name type="common">Northern house mosquito</name>
    <dbReference type="NCBI Taxonomy" id="38569"/>
    <lineage>
        <taxon>Eukaryota</taxon>
        <taxon>Metazoa</taxon>
        <taxon>Ecdysozoa</taxon>
        <taxon>Arthropoda</taxon>
        <taxon>Hexapoda</taxon>
        <taxon>Insecta</taxon>
        <taxon>Pterygota</taxon>
        <taxon>Neoptera</taxon>
        <taxon>Endopterygota</taxon>
        <taxon>Diptera</taxon>
        <taxon>Nematocera</taxon>
        <taxon>Culicoidea</taxon>
        <taxon>Culicidae</taxon>
        <taxon>Culicinae</taxon>
        <taxon>Culicini</taxon>
        <taxon>Culex</taxon>
        <taxon>Culex</taxon>
    </lineage>
</organism>
<sequence length="721" mass="82378">MIFCARSATNDRDRAENYAHRMEQLEVEGSSSGRGLSGVDKYELDWRNILTIANDRTLYDLRHMAVRGDLRASPFRSLCWAVFLDALKPPSSEWVKQREAHREDYLQLKDRYMLNPHLNTDGSDDPLSQSSESLWNQHFCDQELCAVIKQDVVRTFPGVDFFRKAPIQAMMTNILFCYARRYPTMCYRQGMHEILAPLIFVIHSDQQAMAHIQELDPTVDPNLVTILNPSHLEEDSFSIFSQIMDRIASFYRITDLVPTATGYFPAVAATTTPATPPPELTGTTVPVKRKPEIEVVEQLNYIKDKILIKEDLHLHNHLLKLDIPLAIFGIRWLRLLFGREFALQDLLLLWDAIFGEGEQLSLVNYIVVAMLIRIRDKLIYSDYTTCLTYLMRYPTNVDISLIIKHALHMKAPKIYERPAGAMIYVSSPSTRRPLPQPVMRSKNIEMDYLKYSTLPNVHQKRQQVQEHPLQAPRSSTDERHRTSSLPRNVGGSSVRKASAYELRQKAAIAAKRAAAASNVHGEVMRDSSISDGYLEDDPELLKIELQDAYNIMSVSRAKLLQYLAVVRRHVRPGNPTGELQQSLEGIEEICSLLKPRYDTVFRTPVPIDAATEANEDHSRSAAGPAPPSTNAPQRTQTPPTSLNLQRSYNYDLDCRRNSAASISQYEIPEDLYSGIATKKLANRKEVEMHVFQQDFNDRQRRVDDKEMPAVNPLREERRNSD</sequence>
<feature type="region of interest" description="Disordered" evidence="2">
    <location>
        <begin position="459"/>
        <end position="492"/>
    </location>
</feature>
<feature type="region of interest" description="Disordered" evidence="2">
    <location>
        <begin position="612"/>
        <end position="645"/>
    </location>
</feature>
<feature type="region of interest" description="Disordered" evidence="2">
    <location>
        <begin position="694"/>
        <end position="721"/>
    </location>
</feature>
<evidence type="ECO:0000256" key="1">
    <source>
        <dbReference type="ARBA" id="ARBA00022468"/>
    </source>
</evidence>
<dbReference type="FunFam" id="1.10.8.270:FF:000011">
    <property type="entry name" value="TBC1 domain family member 5"/>
    <property type="match status" value="1"/>
</dbReference>
<dbReference type="AlphaFoldDB" id="A0ABD1DDB3"/>
<comment type="caution">
    <text evidence="4">The sequence shown here is derived from an EMBL/GenBank/DDBJ whole genome shotgun (WGS) entry which is preliminary data.</text>
</comment>
<feature type="compositionally biased region" description="Polar residues" evidence="2">
    <location>
        <begin position="630"/>
        <end position="645"/>
    </location>
</feature>
<dbReference type="InterPro" id="IPR035969">
    <property type="entry name" value="Rab-GAP_TBC_sf"/>
</dbReference>
<dbReference type="GO" id="GO:0005096">
    <property type="term" value="F:GTPase activator activity"/>
    <property type="evidence" value="ECO:0007669"/>
    <property type="project" value="UniProtKB-KW"/>
</dbReference>
<feature type="domain" description="Rab-GAP TBC" evidence="3">
    <location>
        <begin position="70"/>
        <end position="357"/>
    </location>
</feature>
<dbReference type="SUPFAM" id="SSF47923">
    <property type="entry name" value="Ypt/Rab-GAP domain of gyp1p"/>
    <property type="match status" value="2"/>
</dbReference>
<dbReference type="InterPro" id="IPR000195">
    <property type="entry name" value="Rab-GAP-TBC_dom"/>
</dbReference>
<dbReference type="FunFam" id="1.10.472.80:FF:000038">
    <property type="entry name" value="TBC1 domain family member 5"/>
    <property type="match status" value="1"/>
</dbReference>
<keyword evidence="1" id="KW-0343">GTPase activation</keyword>
<dbReference type="PANTHER" id="PTHR22957">
    <property type="entry name" value="TBC1 DOMAIN FAMILY MEMBER GTPASE-ACTIVATING PROTEIN"/>
    <property type="match status" value="1"/>
</dbReference>
<gene>
    <name evidence="4" type="ORF">pipiens_009605</name>
</gene>
<dbReference type="PROSITE" id="PS50086">
    <property type="entry name" value="TBC_RABGAP"/>
    <property type="match status" value="1"/>
</dbReference>
<evidence type="ECO:0000313" key="4">
    <source>
        <dbReference type="EMBL" id="KAL1397641.1"/>
    </source>
</evidence>
<protein>
    <recommendedName>
        <fullName evidence="3">Rab-GAP TBC domain-containing protein</fullName>
    </recommendedName>
</protein>
<dbReference type="Proteomes" id="UP001562425">
    <property type="component" value="Unassembled WGS sequence"/>
</dbReference>